<accession>A0ABT2LI39</accession>
<gene>
    <name evidence="6" type="ORF">N5A92_01120</name>
</gene>
<organism evidence="6 7">
    <name type="scientific">Chelativorans salis</name>
    <dbReference type="NCBI Taxonomy" id="2978478"/>
    <lineage>
        <taxon>Bacteria</taxon>
        <taxon>Pseudomonadati</taxon>
        <taxon>Pseudomonadota</taxon>
        <taxon>Alphaproteobacteria</taxon>
        <taxon>Hyphomicrobiales</taxon>
        <taxon>Phyllobacteriaceae</taxon>
        <taxon>Chelativorans</taxon>
    </lineage>
</organism>
<evidence type="ECO:0000313" key="7">
    <source>
        <dbReference type="Proteomes" id="UP001320831"/>
    </source>
</evidence>
<keyword evidence="7" id="KW-1185">Reference proteome</keyword>
<dbReference type="SUPFAM" id="SSF51316">
    <property type="entry name" value="Mss4-like"/>
    <property type="match status" value="1"/>
</dbReference>
<reference evidence="6 7" key="1">
    <citation type="submission" date="2022-09" db="EMBL/GenBank/DDBJ databases">
        <title>Chelativorans salina sp. nov., a novel slightly halophilic bacterium isolated from a saline lake sediment enrichment.</title>
        <authorList>
            <person name="Gao L."/>
            <person name="Fang B.-Z."/>
            <person name="Li W.-J."/>
        </authorList>
    </citation>
    <scope>NUCLEOTIDE SEQUENCE [LARGE SCALE GENOMIC DNA]</scope>
    <source>
        <strain evidence="6 7">EGI FJ00035</strain>
    </source>
</reference>
<evidence type="ECO:0000256" key="3">
    <source>
        <dbReference type="ARBA" id="ARBA00022833"/>
    </source>
</evidence>
<comment type="similarity">
    <text evidence="1">Belongs to the Gfa family.</text>
</comment>
<name>A0ABT2LI39_9HYPH</name>
<comment type="caution">
    <text evidence="6">The sequence shown here is derived from an EMBL/GenBank/DDBJ whole genome shotgun (WGS) entry which is preliminary data.</text>
</comment>
<keyword evidence="4" id="KW-0456">Lyase</keyword>
<evidence type="ECO:0000256" key="1">
    <source>
        <dbReference type="ARBA" id="ARBA00005495"/>
    </source>
</evidence>
<keyword evidence="3" id="KW-0862">Zinc</keyword>
<dbReference type="PROSITE" id="PS51891">
    <property type="entry name" value="CENP_V_GFA"/>
    <property type="match status" value="1"/>
</dbReference>
<evidence type="ECO:0000259" key="5">
    <source>
        <dbReference type="PROSITE" id="PS51891"/>
    </source>
</evidence>
<proteinExistence type="inferred from homology"/>
<dbReference type="Pfam" id="PF04828">
    <property type="entry name" value="GFA"/>
    <property type="match status" value="1"/>
</dbReference>
<evidence type="ECO:0000256" key="4">
    <source>
        <dbReference type="ARBA" id="ARBA00023239"/>
    </source>
</evidence>
<protein>
    <submittedName>
        <fullName evidence="6">GFA family protein</fullName>
    </submittedName>
</protein>
<feature type="domain" description="CENP-V/GFA" evidence="5">
    <location>
        <begin position="12"/>
        <end position="136"/>
    </location>
</feature>
<dbReference type="Gene3D" id="3.90.1590.10">
    <property type="entry name" value="glutathione-dependent formaldehyde- activating enzyme (gfa)"/>
    <property type="match status" value="1"/>
</dbReference>
<dbReference type="PANTHER" id="PTHR33337:SF40">
    <property type="entry name" value="CENP-V_GFA DOMAIN-CONTAINING PROTEIN-RELATED"/>
    <property type="match status" value="1"/>
</dbReference>
<evidence type="ECO:0000256" key="2">
    <source>
        <dbReference type="ARBA" id="ARBA00022723"/>
    </source>
</evidence>
<dbReference type="InterPro" id="IPR006913">
    <property type="entry name" value="CENP-V/GFA"/>
</dbReference>
<dbReference type="RefSeq" id="WP_260899978.1">
    <property type="nucleotide sequence ID" value="NZ_JAOCZP010000001.1"/>
</dbReference>
<dbReference type="InterPro" id="IPR011057">
    <property type="entry name" value="Mss4-like_sf"/>
</dbReference>
<dbReference type="PANTHER" id="PTHR33337">
    <property type="entry name" value="GFA DOMAIN-CONTAINING PROTEIN"/>
    <property type="match status" value="1"/>
</dbReference>
<evidence type="ECO:0000313" key="6">
    <source>
        <dbReference type="EMBL" id="MCT7373649.1"/>
    </source>
</evidence>
<keyword evidence="2" id="KW-0479">Metal-binding</keyword>
<dbReference type="EMBL" id="JAOCZP010000001">
    <property type="protein sequence ID" value="MCT7373649.1"/>
    <property type="molecule type" value="Genomic_DNA"/>
</dbReference>
<sequence>MKNAKPGGARRLAGRCMCGAVHYAVDDAFGYAANCHCADCRRMTGAAFKPFAGIERERMTVTEGGDHLMIFGDEDNHDARCKTCGSFLYSVVREGEFVHISMGTLTDAPTIRPNEHIFVGSKAPWYTINDDLPQYERHVFEGPPVNR</sequence>
<dbReference type="Proteomes" id="UP001320831">
    <property type="component" value="Unassembled WGS sequence"/>
</dbReference>